<evidence type="ECO:0000313" key="9">
    <source>
        <dbReference type="EMBL" id="EER75758.1"/>
    </source>
</evidence>
<keyword evidence="10" id="KW-1185">Reference proteome</keyword>
<evidence type="ECO:0000256" key="5">
    <source>
        <dbReference type="ARBA" id="ARBA00022692"/>
    </source>
</evidence>
<gene>
    <name evidence="9" type="ORF">HMPREF0877_0065</name>
</gene>
<accession>C5R7X0</accession>
<comment type="subcellular location">
    <subcellularLocation>
        <location evidence="1">Cell membrane</location>
        <topology evidence="1">Multi-pass membrane protein</topology>
    </subcellularLocation>
</comment>
<feature type="transmembrane region" description="Helical" evidence="8">
    <location>
        <begin position="93"/>
        <end position="114"/>
    </location>
</feature>
<evidence type="ECO:0000256" key="6">
    <source>
        <dbReference type="ARBA" id="ARBA00022989"/>
    </source>
</evidence>
<evidence type="ECO:0000256" key="3">
    <source>
        <dbReference type="ARBA" id="ARBA00022448"/>
    </source>
</evidence>
<dbReference type="eggNOG" id="COG4975">
    <property type="taxonomic scope" value="Bacteria"/>
</dbReference>
<dbReference type="InterPro" id="IPR010651">
    <property type="entry name" value="Sugar_transport"/>
</dbReference>
<evidence type="ECO:0000313" key="10">
    <source>
        <dbReference type="Proteomes" id="UP000004528"/>
    </source>
</evidence>
<proteinExistence type="inferred from homology"/>
<evidence type="ECO:0000256" key="4">
    <source>
        <dbReference type="ARBA" id="ARBA00022597"/>
    </source>
</evidence>
<dbReference type="Pfam" id="PF06800">
    <property type="entry name" value="Sugar_transport"/>
    <property type="match status" value="1"/>
</dbReference>
<feature type="transmembrane region" description="Helical" evidence="8">
    <location>
        <begin position="292"/>
        <end position="314"/>
    </location>
</feature>
<feature type="transmembrane region" description="Helical" evidence="8">
    <location>
        <begin position="150"/>
        <end position="171"/>
    </location>
</feature>
<feature type="transmembrane region" description="Helical" evidence="8">
    <location>
        <begin position="191"/>
        <end position="210"/>
    </location>
</feature>
<keyword evidence="4 9" id="KW-0762">Sugar transport</keyword>
<dbReference type="InterPro" id="IPR037185">
    <property type="entry name" value="EmrE-like"/>
</dbReference>
<feature type="transmembrane region" description="Helical" evidence="8">
    <location>
        <begin position="265"/>
        <end position="286"/>
    </location>
</feature>
<keyword evidence="7 8" id="KW-0472">Membrane</keyword>
<evidence type="ECO:0000256" key="1">
    <source>
        <dbReference type="ARBA" id="ARBA00004651"/>
    </source>
</evidence>
<dbReference type="HOGENOM" id="CLU_076024_0_0_9"/>
<name>C5R7X0_WEIPA</name>
<keyword evidence="3" id="KW-0813">Transport</keyword>
<feature type="transmembrane region" description="Helical" evidence="8">
    <location>
        <begin position="323"/>
        <end position="341"/>
    </location>
</feature>
<feature type="transmembrane region" description="Helical" evidence="8">
    <location>
        <begin position="61"/>
        <end position="81"/>
    </location>
</feature>
<dbReference type="Proteomes" id="UP000004528">
    <property type="component" value="Unassembled WGS sequence"/>
</dbReference>
<dbReference type="CDD" id="cd23110">
    <property type="entry name" value="GRP"/>
    <property type="match status" value="1"/>
</dbReference>
<dbReference type="STRING" id="585506.HMPREF0877_0065"/>
<dbReference type="GO" id="GO:0005886">
    <property type="term" value="C:plasma membrane"/>
    <property type="evidence" value="ECO:0007669"/>
    <property type="project" value="UniProtKB-SubCell"/>
</dbReference>
<feature type="transmembrane region" description="Helical" evidence="8">
    <location>
        <begin position="29"/>
        <end position="49"/>
    </location>
</feature>
<dbReference type="GO" id="GO:0015144">
    <property type="term" value="F:carbohydrate transmembrane transporter activity"/>
    <property type="evidence" value="ECO:0007669"/>
    <property type="project" value="InterPro"/>
</dbReference>
<evidence type="ECO:0000256" key="8">
    <source>
        <dbReference type="SAM" id="Phobius"/>
    </source>
</evidence>
<sequence>MITDTLFLKIYYVIIQCCEYFLNNCEGDIMSILIALIPALAWGSVGLVTTKMGGTAAQGTLGMTFGSLVFGLLTLCVFVIPNSGMSFAFNPRIWLVGFVSGIFWAVGTAGQFVGYKKLGVSIGQPLSTAGQIIGNALLAAIVLGEWQTGHMWLFGTIAIIAVGLGAVLTALPDSAQPGTASANHEAKSGAIAILISTLGYMLYFIFPNLLNKVGYITDHVHNQNKGLDYMTAIVGPQSIGQVLGALVIVIFFMKEGKTMFEKGTWRNMVTGLVWGLGNVFMFISAANPNVGQAIAATLSQTGVIVGTFGAIFLLKEKKTPRQMVYIAIGSVLVVVGAILIAKL</sequence>
<dbReference type="AlphaFoldDB" id="C5R7X0"/>
<protein>
    <submittedName>
        <fullName evidence="9">Sugar transport protein</fullName>
    </submittedName>
</protein>
<evidence type="ECO:0000256" key="7">
    <source>
        <dbReference type="ARBA" id="ARBA00023136"/>
    </source>
</evidence>
<comment type="similarity">
    <text evidence="2">Belongs to the GRP transporter (TC 2.A.7.5) family.</text>
</comment>
<keyword evidence="5 8" id="KW-0812">Transmembrane</keyword>
<dbReference type="PANTHER" id="PTHR16119">
    <property type="entry name" value="TRANSMEMBRANE PROTEIN 144"/>
    <property type="match status" value="1"/>
</dbReference>
<dbReference type="SUPFAM" id="SSF103481">
    <property type="entry name" value="Multidrug resistance efflux transporter EmrE"/>
    <property type="match status" value="2"/>
</dbReference>
<comment type="caution">
    <text evidence="9">The sequence shown here is derived from an EMBL/GenBank/DDBJ whole genome shotgun (WGS) entry which is preliminary data.</text>
</comment>
<evidence type="ECO:0000256" key="2">
    <source>
        <dbReference type="ARBA" id="ARBA00006117"/>
    </source>
</evidence>
<reference evidence="9 10" key="1">
    <citation type="submission" date="2009-04" db="EMBL/GenBank/DDBJ databases">
        <authorList>
            <person name="Qin X."/>
            <person name="Bachman B."/>
            <person name="Battles P."/>
            <person name="Bell A."/>
            <person name="Bess C."/>
            <person name="Bickham C."/>
            <person name="Chaboub L."/>
            <person name="Chen D."/>
            <person name="Coyle M."/>
            <person name="Deiros D.R."/>
            <person name="Dinh H."/>
            <person name="Forbes L."/>
            <person name="Fowler G."/>
            <person name="Francisco L."/>
            <person name="Fu Q."/>
            <person name="Gubbala S."/>
            <person name="Hale W."/>
            <person name="Han Y."/>
            <person name="Hemphill L."/>
            <person name="Highlander S.K."/>
            <person name="Hirani K."/>
            <person name="Hogues M."/>
            <person name="Jackson L."/>
            <person name="Jakkamsetti A."/>
            <person name="Javaid M."/>
            <person name="Jiang H."/>
            <person name="Korchina V."/>
            <person name="Kovar C."/>
            <person name="Lara F."/>
            <person name="Lee S."/>
            <person name="Mata R."/>
            <person name="Mathew T."/>
            <person name="Moen C."/>
            <person name="Morales K."/>
            <person name="Munidasa M."/>
            <person name="Nazareth L."/>
            <person name="Ngo R."/>
            <person name="Nguyen L."/>
            <person name="Okwuonu G."/>
            <person name="Ongeri F."/>
            <person name="Patil S."/>
            <person name="Petrosino J."/>
            <person name="Pham C."/>
            <person name="Pham P."/>
            <person name="Pu L.-L."/>
            <person name="Puazo M."/>
            <person name="Raj R."/>
            <person name="Reid J."/>
            <person name="Rouhana J."/>
            <person name="Saada N."/>
            <person name="Shang Y."/>
            <person name="Simmons D."/>
            <person name="Thornton R."/>
            <person name="Warren J."/>
            <person name="Weissenberger G."/>
            <person name="Zhang J."/>
            <person name="Zhang L."/>
            <person name="Zhou C."/>
            <person name="Zhu D."/>
            <person name="Muzny D."/>
            <person name="Worley K."/>
            <person name="Gibbs R."/>
        </authorList>
    </citation>
    <scope>NUCLEOTIDE SEQUENCE [LARGE SCALE GENOMIC DNA]</scope>
    <source>
        <strain evidence="9 10">ATCC 33313</strain>
    </source>
</reference>
<feature type="transmembrane region" description="Helical" evidence="8">
    <location>
        <begin position="230"/>
        <end position="253"/>
    </location>
</feature>
<keyword evidence="6 8" id="KW-1133">Transmembrane helix</keyword>
<feature type="transmembrane region" description="Helical" evidence="8">
    <location>
        <begin position="126"/>
        <end position="144"/>
    </location>
</feature>
<dbReference type="PANTHER" id="PTHR16119:SF17">
    <property type="entry name" value="TRANSMEMBRANE PROTEIN 144"/>
    <property type="match status" value="1"/>
</dbReference>
<dbReference type="EMBL" id="ACKU01000002">
    <property type="protein sequence ID" value="EER75758.1"/>
    <property type="molecule type" value="Genomic_DNA"/>
</dbReference>
<organism evidence="9 10">
    <name type="scientific">Weissella paramesenteroides ATCC 33313</name>
    <dbReference type="NCBI Taxonomy" id="585506"/>
    <lineage>
        <taxon>Bacteria</taxon>
        <taxon>Bacillati</taxon>
        <taxon>Bacillota</taxon>
        <taxon>Bacilli</taxon>
        <taxon>Lactobacillales</taxon>
        <taxon>Lactobacillaceae</taxon>
        <taxon>Weissella</taxon>
    </lineage>
</organism>